<dbReference type="STRING" id="1121328.JWYL7_1746"/>
<dbReference type="EMBL" id="LSFY01000001">
    <property type="protein sequence ID" value="KXZ40671.1"/>
    <property type="molecule type" value="Genomic_DNA"/>
</dbReference>
<feature type="transmembrane region" description="Helical" evidence="3">
    <location>
        <begin position="427"/>
        <end position="452"/>
    </location>
</feature>
<dbReference type="GO" id="GO:0016020">
    <property type="term" value="C:membrane"/>
    <property type="evidence" value="ECO:0007669"/>
    <property type="project" value="InterPro"/>
</dbReference>
<evidence type="ECO:0000313" key="5">
    <source>
        <dbReference type="EMBL" id="SHL18221.1"/>
    </source>
</evidence>
<dbReference type="InterPro" id="IPR004995">
    <property type="entry name" value="Spore_Ger"/>
</dbReference>
<dbReference type="PIRSF" id="PIRSF005690">
    <property type="entry name" value="GerBA"/>
    <property type="match status" value="1"/>
</dbReference>
<dbReference type="Pfam" id="PF03323">
    <property type="entry name" value="GerA"/>
    <property type="match status" value="1"/>
</dbReference>
<evidence type="ECO:0000256" key="2">
    <source>
        <dbReference type="ARBA" id="ARBA00023136"/>
    </source>
</evidence>
<comment type="similarity">
    <text evidence="1">Belongs to the GerABKA family.</text>
</comment>
<feature type="transmembrane region" description="Helical" evidence="3">
    <location>
        <begin position="346"/>
        <end position="364"/>
    </location>
</feature>
<dbReference type="Proteomes" id="UP000092605">
    <property type="component" value="Unassembled WGS sequence"/>
</dbReference>
<keyword evidence="7" id="KW-1185">Reference proteome</keyword>
<dbReference type="PATRIC" id="fig|1121328.3.peg.1757"/>
<keyword evidence="3" id="KW-0812">Transmembrane</keyword>
<dbReference type="EMBL" id="FRBG01000014">
    <property type="protein sequence ID" value="SHL18221.1"/>
    <property type="molecule type" value="Genomic_DNA"/>
</dbReference>
<dbReference type="Proteomes" id="UP000323392">
    <property type="component" value="Unassembled WGS sequence"/>
</dbReference>
<name>A0A150FSR6_CLOPD</name>
<accession>A0A150FSR6</accession>
<sequence length="510" mass="57583">MIRKIREMLNKINESPNKDKQIIEYIPNDIEKIQEILNDLFENCADFVLRQVTLANNIKAIIAFMDGISNKQIINENILKRLMCIETERFCIDNINESIVNISQFKKTESFQETINAILSGDTVLYIDGYKVAILYDTKTWEARAVEQPDTESSVRGPRDSFTETLSTNISLIRRRIKSTNLKFEVMKIGRESKTDVCIVYIDKIVDNDILSTLKRRLSKIDTDAILDSGYIEQYIEDGPSSLFPTVGNSERPDKVVSKLLEGRVAIICDGSPFVLTVPYLFIESIHSSEDYYSKPFFSSYIRFIRALALVITILLPAVYVAVTSFHINIVPIELIISMASSAEGIPFSPFVESFIMMIVFEILREAGIRMPRPVGQAVSIVGALVIGESAVNAGFVSSSMVIIVSLTAISSFIVPSMNDVVAILRLVFLVSANILGLLGIFLTFMLVILHLCSLRSFGVPYLYPYSPLNIIDMKDGLIRVPIWMMLTRPNIFSKKNKFRMNTNIRKKED</sequence>
<dbReference type="AlphaFoldDB" id="A0A150FSR6"/>
<reference evidence="4 6" key="1">
    <citation type="submission" date="2016-02" db="EMBL/GenBank/DDBJ databases">
        <title>Draft genome sequence for Clostridium paradoxum JW-YL-7.</title>
        <authorList>
            <person name="Utturkar S.M."/>
            <person name="Lancaster A."/>
            <person name="Poole F.L."/>
            <person name="Adams M.W."/>
            <person name="Brown S.D."/>
        </authorList>
    </citation>
    <scope>NUCLEOTIDE SEQUENCE [LARGE SCALE GENOMIC DNA]</scope>
    <source>
        <strain evidence="4 6">JW-YL-7</strain>
    </source>
</reference>
<feature type="transmembrane region" description="Helical" evidence="3">
    <location>
        <begin position="394"/>
        <end position="415"/>
    </location>
</feature>
<keyword evidence="3" id="KW-1133">Transmembrane helix</keyword>
<feature type="transmembrane region" description="Helical" evidence="3">
    <location>
        <begin position="304"/>
        <end position="326"/>
    </location>
</feature>
<evidence type="ECO:0000256" key="1">
    <source>
        <dbReference type="ARBA" id="ARBA00005278"/>
    </source>
</evidence>
<evidence type="ECO:0000313" key="4">
    <source>
        <dbReference type="EMBL" id="KXZ40671.1"/>
    </source>
</evidence>
<organism evidence="4 6">
    <name type="scientific">Alkalithermobacter thermoalcaliphilus JW-YL-7 = DSM 7308</name>
    <dbReference type="NCBI Taxonomy" id="1121328"/>
    <lineage>
        <taxon>Bacteria</taxon>
        <taxon>Bacillati</taxon>
        <taxon>Bacillota</taxon>
        <taxon>Clostridia</taxon>
        <taxon>Peptostreptococcales</taxon>
        <taxon>Tepidibacteraceae</taxon>
        <taxon>Alkalithermobacter</taxon>
    </lineage>
</organism>
<dbReference type="PANTHER" id="PTHR22550">
    <property type="entry name" value="SPORE GERMINATION PROTEIN"/>
    <property type="match status" value="1"/>
</dbReference>
<keyword evidence="2 3" id="KW-0472">Membrane</keyword>
<gene>
    <name evidence="4" type="ORF">JWYL7_1746</name>
    <name evidence="5" type="ORF">SAMN05661008_01616</name>
</gene>
<dbReference type="InterPro" id="IPR050768">
    <property type="entry name" value="UPF0353/GerABKA_families"/>
</dbReference>
<proteinExistence type="inferred from homology"/>
<reference evidence="5 7" key="2">
    <citation type="submission" date="2016-11" db="EMBL/GenBank/DDBJ databases">
        <authorList>
            <person name="Varghese N."/>
            <person name="Submissions S."/>
        </authorList>
    </citation>
    <scope>NUCLEOTIDE SEQUENCE [LARGE SCALE GENOMIC DNA]</scope>
    <source>
        <strain evidence="5 7">DSM 7308</strain>
    </source>
</reference>
<protein>
    <submittedName>
        <fullName evidence="4">GerA spore germination protein</fullName>
    </submittedName>
    <submittedName>
        <fullName evidence="5">Spore germination protein KA</fullName>
    </submittedName>
</protein>
<comment type="caution">
    <text evidence="4">The sequence shown here is derived from an EMBL/GenBank/DDBJ whole genome shotgun (WGS) entry which is preliminary data.</text>
</comment>
<dbReference type="RefSeq" id="WP_066071920.1">
    <property type="nucleotide sequence ID" value="NZ_FRBG01000014.1"/>
</dbReference>
<dbReference type="GO" id="GO:0009847">
    <property type="term" value="P:spore germination"/>
    <property type="evidence" value="ECO:0007669"/>
    <property type="project" value="InterPro"/>
</dbReference>
<dbReference type="OrthoDB" id="9772630at2"/>
<evidence type="ECO:0000256" key="3">
    <source>
        <dbReference type="SAM" id="Phobius"/>
    </source>
</evidence>
<evidence type="ECO:0000313" key="6">
    <source>
        <dbReference type="Proteomes" id="UP000092605"/>
    </source>
</evidence>
<evidence type="ECO:0000313" key="7">
    <source>
        <dbReference type="Proteomes" id="UP000323392"/>
    </source>
</evidence>
<dbReference type="PANTHER" id="PTHR22550:SF5">
    <property type="entry name" value="LEUCINE ZIPPER PROTEIN 4"/>
    <property type="match status" value="1"/>
</dbReference>